<name>A0A1G6QII3_9GAMM</name>
<gene>
    <name evidence="1" type="ORF">SAMN05216576_1086</name>
</gene>
<dbReference type="AlphaFoldDB" id="A0A1G6QII3"/>
<dbReference type="Pfam" id="PF17525">
    <property type="entry name" value="DUF5447"/>
    <property type="match status" value="1"/>
</dbReference>
<proteinExistence type="predicted"/>
<organism evidence="1 2">
    <name type="scientific">Ectopseudomonas chengduensis</name>
    <dbReference type="NCBI Taxonomy" id="489632"/>
    <lineage>
        <taxon>Bacteria</taxon>
        <taxon>Pseudomonadati</taxon>
        <taxon>Pseudomonadota</taxon>
        <taxon>Gammaproteobacteria</taxon>
        <taxon>Pseudomonadales</taxon>
        <taxon>Pseudomonadaceae</taxon>
        <taxon>Ectopseudomonas</taxon>
    </lineage>
</organism>
<sequence length="128" mass="14345">MTNTSQYLLSHPRECGCPGCFARNPQGKYMAFVRHPHPENCDCSVCYVNRNWATLPTSSNSATCRSTPCTDCRPAQWSVVNGRTHVTPAYTCEKHKPSSRPPKYWSVVLDTGKPTPFVPLREPFELVG</sequence>
<protein>
    <submittedName>
        <fullName evidence="1">Uncharacterized protein</fullName>
    </submittedName>
</protein>
<keyword evidence="2" id="KW-1185">Reference proteome</keyword>
<evidence type="ECO:0000313" key="2">
    <source>
        <dbReference type="Proteomes" id="UP000199467"/>
    </source>
</evidence>
<reference evidence="2" key="1">
    <citation type="submission" date="2016-10" db="EMBL/GenBank/DDBJ databases">
        <authorList>
            <person name="Varghese N."/>
            <person name="Submissions S."/>
        </authorList>
    </citation>
    <scope>NUCLEOTIDE SEQUENCE [LARGE SCALE GENOMIC DNA]</scope>
    <source>
        <strain evidence="2">DSM 26382</strain>
    </source>
</reference>
<dbReference type="EMBL" id="FMZQ01000008">
    <property type="protein sequence ID" value="SDC91455.1"/>
    <property type="molecule type" value="Genomic_DNA"/>
</dbReference>
<evidence type="ECO:0000313" key="1">
    <source>
        <dbReference type="EMBL" id="SDC91455.1"/>
    </source>
</evidence>
<dbReference type="Proteomes" id="UP000199467">
    <property type="component" value="Unassembled WGS sequence"/>
</dbReference>
<dbReference type="InterPro" id="IPR035229">
    <property type="entry name" value="PflM"/>
</dbReference>
<accession>A0A1G6QII3</accession>